<evidence type="ECO:0000313" key="2">
    <source>
        <dbReference type="EMBL" id="NYD51677.1"/>
    </source>
</evidence>
<dbReference type="Pfam" id="PF07969">
    <property type="entry name" value="Amidohydro_3"/>
    <property type="match status" value="1"/>
</dbReference>
<dbReference type="CDD" id="cd01300">
    <property type="entry name" value="YtcJ_like"/>
    <property type="match status" value="1"/>
</dbReference>
<accession>A0A7Y9EPT1</accession>
<keyword evidence="3" id="KW-1185">Reference proteome</keyword>
<dbReference type="InterPro" id="IPR011059">
    <property type="entry name" value="Metal-dep_hydrolase_composite"/>
</dbReference>
<dbReference type="SUPFAM" id="SSF51338">
    <property type="entry name" value="Composite domain of metallo-dependent hydrolases"/>
    <property type="match status" value="1"/>
</dbReference>
<dbReference type="PANTHER" id="PTHR22642:SF2">
    <property type="entry name" value="PROTEIN LONG AFTER FAR-RED 3"/>
    <property type="match status" value="1"/>
</dbReference>
<dbReference type="Gene3D" id="3.20.20.140">
    <property type="entry name" value="Metal-dependent hydrolases"/>
    <property type="match status" value="1"/>
</dbReference>
<evidence type="ECO:0000313" key="3">
    <source>
        <dbReference type="Proteomes" id="UP000529783"/>
    </source>
</evidence>
<dbReference type="SUPFAM" id="SSF51556">
    <property type="entry name" value="Metallo-dependent hydrolases"/>
    <property type="match status" value="1"/>
</dbReference>
<dbReference type="Gene3D" id="2.30.40.10">
    <property type="entry name" value="Urease, subunit C, domain 1"/>
    <property type="match status" value="1"/>
</dbReference>
<dbReference type="InterPro" id="IPR013108">
    <property type="entry name" value="Amidohydro_3"/>
</dbReference>
<reference evidence="2 3" key="1">
    <citation type="submission" date="2020-07" db="EMBL/GenBank/DDBJ databases">
        <title>Sequencing the genomes of 1000 actinobacteria strains.</title>
        <authorList>
            <person name="Klenk H.-P."/>
        </authorList>
    </citation>
    <scope>NUCLEOTIDE SEQUENCE [LARGE SCALE GENOMIC DNA]</scope>
    <source>
        <strain evidence="2 3">DSM 40398</strain>
    </source>
</reference>
<organism evidence="2 3">
    <name type="scientific">Actinomadura luteofluorescens</name>
    <dbReference type="NCBI Taxonomy" id="46163"/>
    <lineage>
        <taxon>Bacteria</taxon>
        <taxon>Bacillati</taxon>
        <taxon>Actinomycetota</taxon>
        <taxon>Actinomycetes</taxon>
        <taxon>Streptosporangiales</taxon>
        <taxon>Thermomonosporaceae</taxon>
        <taxon>Actinomadura</taxon>
    </lineage>
</organism>
<dbReference type="PANTHER" id="PTHR22642">
    <property type="entry name" value="IMIDAZOLONEPROPIONASE"/>
    <property type="match status" value="1"/>
</dbReference>
<dbReference type="InterPro" id="IPR032466">
    <property type="entry name" value="Metal_Hydrolase"/>
</dbReference>
<comment type="caution">
    <text evidence="2">The sequence shown here is derived from an EMBL/GenBank/DDBJ whole genome shotgun (WGS) entry which is preliminary data.</text>
</comment>
<protein>
    <recommendedName>
        <fullName evidence="1">Amidohydrolase 3 domain-containing protein</fullName>
    </recommendedName>
</protein>
<gene>
    <name evidence="2" type="ORF">BJY14_007660</name>
</gene>
<dbReference type="InterPro" id="IPR033932">
    <property type="entry name" value="YtcJ-like"/>
</dbReference>
<dbReference type="Proteomes" id="UP000529783">
    <property type="component" value="Unassembled WGS sequence"/>
</dbReference>
<proteinExistence type="predicted"/>
<sequence>MSRVLYRGGIVHSPVDDAATALLLQGDTIVWVGRDQDPEADGHGADQVVDLAGALVTPAFVDTHVHVTATGVALDGLDLTGCPSLGEALRRLAEHAAARPDEILIGHGWDETRWPERRPPTTAELDAAARGAACYLSRTDAHSAVVSTALLAAVPQARTHTGFEPEEPVRLDAHHIIRRYAFDSLTAQQRRRVQRRTLREAARRGIGCLHENAAPGLSSEDDLSALLELARSEPLPEVIGYWGEIGATALARRHGLAGLAGDLLADGSIGSHTACLTSPYTDEPANTGHGYRTVAEVTEHVLDCTGQGLQAGFHAIGDGALQTVLRGFEVAAILIGTERIRAAHHRLEHVEMLDADMIAVMARLGITASVQPIADALWGGTGGMYANRLGGARARSMNPFRALLDAGVPLALSSDSPIMPMGPWQAIRAAVNHHNPEQRITVAEAVRAHTIGGWRAAGRDGGSLAPGKPGSLAIWNCTALDPGTRLPAMDPETEDPTCLRTILEGRTIYTL</sequence>
<dbReference type="GO" id="GO:0016810">
    <property type="term" value="F:hydrolase activity, acting on carbon-nitrogen (but not peptide) bonds"/>
    <property type="evidence" value="ECO:0007669"/>
    <property type="project" value="InterPro"/>
</dbReference>
<dbReference type="Gene3D" id="3.10.310.70">
    <property type="match status" value="1"/>
</dbReference>
<evidence type="ECO:0000259" key="1">
    <source>
        <dbReference type="Pfam" id="PF07969"/>
    </source>
</evidence>
<dbReference type="AlphaFoldDB" id="A0A7Y9EPT1"/>
<name>A0A7Y9EPT1_9ACTN</name>
<dbReference type="EMBL" id="JACCBA010000001">
    <property type="protein sequence ID" value="NYD51677.1"/>
    <property type="molecule type" value="Genomic_DNA"/>
</dbReference>
<dbReference type="RefSeq" id="WP_179848021.1">
    <property type="nucleotide sequence ID" value="NZ_JACCBA010000001.1"/>
</dbReference>
<feature type="domain" description="Amidohydrolase 3" evidence="1">
    <location>
        <begin position="47"/>
        <end position="509"/>
    </location>
</feature>